<gene>
    <name evidence="3" type="ORF">HYH02_015348</name>
</gene>
<evidence type="ECO:0000313" key="4">
    <source>
        <dbReference type="Proteomes" id="UP000613740"/>
    </source>
</evidence>
<organism evidence="3 4">
    <name type="scientific">Chlamydomonas schloesseri</name>
    <dbReference type="NCBI Taxonomy" id="2026947"/>
    <lineage>
        <taxon>Eukaryota</taxon>
        <taxon>Viridiplantae</taxon>
        <taxon>Chlorophyta</taxon>
        <taxon>core chlorophytes</taxon>
        <taxon>Chlorophyceae</taxon>
        <taxon>CS clade</taxon>
        <taxon>Chlamydomonadales</taxon>
        <taxon>Chlamydomonadaceae</taxon>
        <taxon>Chlamydomonas</taxon>
    </lineage>
</organism>
<evidence type="ECO:0000313" key="3">
    <source>
        <dbReference type="EMBL" id="KAG2423321.1"/>
    </source>
</evidence>
<name>A0A835SNV0_9CHLO</name>
<accession>A0A835SNV0</accession>
<evidence type="ECO:0000256" key="1">
    <source>
        <dbReference type="SAM" id="Coils"/>
    </source>
</evidence>
<keyword evidence="1" id="KW-0175">Coiled coil</keyword>
<keyword evidence="4" id="KW-1185">Reference proteome</keyword>
<feature type="region of interest" description="Disordered" evidence="2">
    <location>
        <begin position="83"/>
        <end position="172"/>
    </location>
</feature>
<reference evidence="3" key="1">
    <citation type="journal article" date="2020" name="bioRxiv">
        <title>Comparative genomics of Chlamydomonas.</title>
        <authorList>
            <person name="Craig R.J."/>
            <person name="Hasan A.R."/>
            <person name="Ness R.W."/>
            <person name="Keightley P.D."/>
        </authorList>
    </citation>
    <scope>NUCLEOTIDE SEQUENCE</scope>
    <source>
        <strain evidence="3">CCAP 11/173</strain>
    </source>
</reference>
<protein>
    <submittedName>
        <fullName evidence="3">Uncharacterized protein</fullName>
    </submittedName>
</protein>
<evidence type="ECO:0000256" key="2">
    <source>
        <dbReference type="SAM" id="MobiDB-lite"/>
    </source>
</evidence>
<feature type="compositionally biased region" description="Low complexity" evidence="2">
    <location>
        <begin position="104"/>
        <end position="129"/>
    </location>
</feature>
<dbReference type="Proteomes" id="UP000613740">
    <property type="component" value="Unassembled WGS sequence"/>
</dbReference>
<feature type="coiled-coil region" evidence="1">
    <location>
        <begin position="42"/>
        <end position="69"/>
    </location>
</feature>
<feature type="compositionally biased region" description="Polar residues" evidence="2">
    <location>
        <begin position="163"/>
        <end position="172"/>
    </location>
</feature>
<dbReference type="AlphaFoldDB" id="A0A835SNV0"/>
<feature type="region of interest" description="Disordered" evidence="2">
    <location>
        <begin position="1"/>
        <end position="41"/>
    </location>
</feature>
<dbReference type="EMBL" id="JAEHOD010000152">
    <property type="protein sequence ID" value="KAG2423321.1"/>
    <property type="molecule type" value="Genomic_DNA"/>
</dbReference>
<proteinExistence type="predicted"/>
<comment type="caution">
    <text evidence="3">The sequence shown here is derived from an EMBL/GenBank/DDBJ whole genome shotgun (WGS) entry which is preliminary data.</text>
</comment>
<sequence>MADQGGAGPSRPPRLASSAKGPQRGRDADEEERDATCDAKRKQSLEVLKKYQEQRRQQLQAQLAQLEQAEWAAALAVDDAALAGGGEPAQGLDTSGATSGGAAGAAAAATAVGGAGAAAAQLPLQQAGSDPSVRGNQREASHDSSSVNVQQLRAPPRSKPARGSTTDRITMV</sequence>